<keyword evidence="3" id="KW-1185">Reference proteome</keyword>
<dbReference type="EMBL" id="SAVB01000022">
    <property type="protein sequence ID" value="RWR45880.1"/>
    <property type="molecule type" value="Genomic_DNA"/>
</dbReference>
<comment type="caution">
    <text evidence="2">The sequence shown here is derived from an EMBL/GenBank/DDBJ whole genome shotgun (WGS) entry which is preliminary data.</text>
</comment>
<evidence type="ECO:0000313" key="2">
    <source>
        <dbReference type="EMBL" id="RWR45880.1"/>
    </source>
</evidence>
<keyword evidence="1" id="KW-0732">Signal</keyword>
<feature type="signal peptide" evidence="1">
    <location>
        <begin position="1"/>
        <end position="19"/>
    </location>
</feature>
<name>A0A443L9S0_9RHOB</name>
<organism evidence="2 3">
    <name type="scientific">Paenirhodobacter ferrireducens</name>
    <dbReference type="NCBI Taxonomy" id="1215032"/>
    <lineage>
        <taxon>Bacteria</taxon>
        <taxon>Pseudomonadati</taxon>
        <taxon>Pseudomonadota</taxon>
        <taxon>Alphaproteobacteria</taxon>
        <taxon>Rhodobacterales</taxon>
        <taxon>Rhodobacter group</taxon>
        <taxon>Paenirhodobacter</taxon>
    </lineage>
</organism>
<sequence>MKAVFLSAALMASGIPASAGSVTGDQFCELLMPQMLQFVENTTKISGSFRTVYSDTFTSADRTRFAELKSSNDKLEQAAKDYRAAFIKACYDN</sequence>
<feature type="chain" id="PRO_5019134995" evidence="1">
    <location>
        <begin position="20"/>
        <end position="93"/>
    </location>
</feature>
<gene>
    <name evidence="2" type="ORF">EOW65_15155</name>
</gene>
<evidence type="ECO:0000256" key="1">
    <source>
        <dbReference type="SAM" id="SignalP"/>
    </source>
</evidence>
<proteinExistence type="predicted"/>
<dbReference type="Proteomes" id="UP000286594">
    <property type="component" value="Unassembled WGS sequence"/>
</dbReference>
<reference evidence="2 3" key="1">
    <citation type="submission" date="2019-01" db="EMBL/GenBank/DDBJ databases">
        <title>Sinorhodobacter populi sp. nov. isolated from the symptomatic bark tissue of Populus euramericana canker.</title>
        <authorList>
            <person name="Xu G."/>
        </authorList>
    </citation>
    <scope>NUCLEOTIDE SEQUENCE [LARGE SCALE GENOMIC DNA]</scope>
    <source>
        <strain evidence="2 3">CCTCC AB2012026</strain>
    </source>
</reference>
<accession>A0A443L9S0</accession>
<evidence type="ECO:0000313" key="3">
    <source>
        <dbReference type="Proteomes" id="UP000286594"/>
    </source>
</evidence>
<dbReference type="AlphaFoldDB" id="A0A443L9S0"/>
<protein>
    <submittedName>
        <fullName evidence="2">Uncharacterized protein</fullName>
    </submittedName>
</protein>
<dbReference type="RefSeq" id="WP_128150837.1">
    <property type="nucleotide sequence ID" value="NZ_SAVB01000022.1"/>
</dbReference>